<evidence type="ECO:0000256" key="2">
    <source>
        <dbReference type="SAM" id="MobiDB-lite"/>
    </source>
</evidence>
<keyword evidence="1" id="KW-0175">Coiled coil</keyword>
<name>A0A6A5QRG0_AMPQU</name>
<keyword evidence="4" id="KW-1185">Reference proteome</keyword>
<accession>A0A6A5QRG0</accession>
<feature type="region of interest" description="Disordered" evidence="2">
    <location>
        <begin position="1"/>
        <end position="174"/>
    </location>
</feature>
<reference evidence="3" key="1">
    <citation type="journal article" date="2020" name="Stud. Mycol.">
        <title>101 Dothideomycetes genomes: a test case for predicting lifestyles and emergence of pathogens.</title>
        <authorList>
            <person name="Haridas S."/>
            <person name="Albert R."/>
            <person name="Binder M."/>
            <person name="Bloem J."/>
            <person name="Labutti K."/>
            <person name="Salamov A."/>
            <person name="Andreopoulos B."/>
            <person name="Baker S."/>
            <person name="Barry K."/>
            <person name="Bills G."/>
            <person name="Bluhm B."/>
            <person name="Cannon C."/>
            <person name="Castanera R."/>
            <person name="Culley D."/>
            <person name="Daum C."/>
            <person name="Ezra D."/>
            <person name="Gonzalez J."/>
            <person name="Henrissat B."/>
            <person name="Kuo A."/>
            <person name="Liang C."/>
            <person name="Lipzen A."/>
            <person name="Lutzoni F."/>
            <person name="Magnuson J."/>
            <person name="Mondo S."/>
            <person name="Nolan M."/>
            <person name="Ohm R."/>
            <person name="Pangilinan J."/>
            <person name="Park H.-J."/>
            <person name="Ramirez L."/>
            <person name="Alfaro M."/>
            <person name="Sun H."/>
            <person name="Tritt A."/>
            <person name="Yoshinaga Y."/>
            <person name="Zwiers L.-H."/>
            <person name="Turgeon B."/>
            <person name="Goodwin S."/>
            <person name="Spatafora J."/>
            <person name="Crous P."/>
            <person name="Grigoriev I."/>
        </authorList>
    </citation>
    <scope>NUCLEOTIDE SEQUENCE</scope>
    <source>
        <strain evidence="3">HMLAC05119</strain>
    </source>
</reference>
<protein>
    <submittedName>
        <fullName evidence="3">Uncharacterized protein</fullName>
    </submittedName>
</protein>
<sequence>MTSAIRDQPCHPTVYFQSSPFSRGISRHPFSAHYESLDARSPPATPSAMTGRKRPPERGPSPPINAHQKRPRGPEWSASRQEGRPNTERATHTANRPSSPADHAHTGPAHGIASDRENHPSRLQLVTNTADWRPSNTATRAHDRSDPARRGSQAYSPAYIQSPGGDSGGSTPVQNALPVPSMMPKSTLINKPPQPATESRLQIEALRQMRRKKQASINAAIARNGDTSYDEAILEQVETLRSENSQLLSRVDSLENQVKQLIVRFDQSPKDFEAVQSRVSKLETSSGRHTADLNTLQTWKNAVNSFNEPKAAASSKSDISEAVKSFVLEAVDAKDDAVKEILREELNNMDVSMRLYVDETAENTKKTMEKKVDNTDKKAEKDHKDVVTLTTGFNAIEKQVRDLIMYIGPIQEYFMLNRITLLDRIKQHAGKIGQVQRCQSEHEKLSKEQTRICHALDELFTKDKVTSIKMAAINDGLVAKIESLSNKLSNITTITQQLAQVKADVLTLQNPVASSQALSPLVDSLKSRLEDLEKDSENLRALENQVAELSETITAVKDRRAQPATDADLIAKVVEEHLQASTQLLSSRLEAGMLGASTQSYQRNSDDNAQNIWPDAKALGILKQELEEQVEDHLEPVQMTVHNLSNELAVLQHSLPELLKQALDPLRLSVGQDIQQLRADLTTFQQQTSSAPSVTQLDSILEDFKGVKTELENFQQSRTNESSLREREILGLKKELALKADLVTFDGMLNNLRCSLRSLQDQYNNISTETLHQKMVHWFLKNYPSSQANLVLQVTAMQHEIHGLQDLASQLAWLPSKSQDLNALLTCAPQLQALAYSADSLHRLVQPRSRIDQACEEAQEAVKIVRTVEKTLNEKTEFLQSALKTDIEDIQKSRAEIDTRVNALESTSPALRQDIDRIRTDFVEPNKEALAMYGQLVLTLGQVQETVRAICQNLPTVNGRNPALDIAFSYDLSAKPTGSKRDGTNSTSRS</sequence>
<feature type="compositionally biased region" description="Polar residues" evidence="2">
    <location>
        <begin position="124"/>
        <end position="139"/>
    </location>
</feature>
<dbReference type="Proteomes" id="UP000800096">
    <property type="component" value="Unassembled WGS sequence"/>
</dbReference>
<dbReference type="EMBL" id="ML979134">
    <property type="protein sequence ID" value="KAF1917962.1"/>
    <property type="molecule type" value="Genomic_DNA"/>
</dbReference>
<feature type="coiled-coil region" evidence="1">
    <location>
        <begin position="237"/>
        <end position="264"/>
    </location>
</feature>
<dbReference type="AlphaFoldDB" id="A0A6A5QRG0"/>
<feature type="compositionally biased region" description="Basic and acidic residues" evidence="2">
    <location>
        <begin position="81"/>
        <end position="91"/>
    </location>
</feature>
<evidence type="ECO:0000313" key="4">
    <source>
        <dbReference type="Proteomes" id="UP000800096"/>
    </source>
</evidence>
<proteinExistence type="predicted"/>
<dbReference type="OrthoDB" id="3438382at2759"/>
<evidence type="ECO:0000256" key="1">
    <source>
        <dbReference type="SAM" id="Coils"/>
    </source>
</evidence>
<dbReference type="Gene3D" id="1.20.1480.30">
    <property type="entry name" value="Designed four-helix bundle protein"/>
    <property type="match status" value="1"/>
</dbReference>
<gene>
    <name evidence="3" type="ORF">BDU57DRAFT_182698</name>
</gene>
<feature type="compositionally biased region" description="Basic and acidic residues" evidence="2">
    <location>
        <begin position="140"/>
        <end position="149"/>
    </location>
</feature>
<organism evidence="3 4">
    <name type="scientific">Ampelomyces quisqualis</name>
    <name type="common">Powdery mildew agent</name>
    <dbReference type="NCBI Taxonomy" id="50730"/>
    <lineage>
        <taxon>Eukaryota</taxon>
        <taxon>Fungi</taxon>
        <taxon>Dikarya</taxon>
        <taxon>Ascomycota</taxon>
        <taxon>Pezizomycotina</taxon>
        <taxon>Dothideomycetes</taxon>
        <taxon>Pleosporomycetidae</taxon>
        <taxon>Pleosporales</taxon>
        <taxon>Pleosporineae</taxon>
        <taxon>Phaeosphaeriaceae</taxon>
        <taxon>Ampelomyces</taxon>
    </lineage>
</organism>
<feature type="coiled-coil region" evidence="1">
    <location>
        <begin position="522"/>
        <end position="559"/>
    </location>
</feature>
<evidence type="ECO:0000313" key="3">
    <source>
        <dbReference type="EMBL" id="KAF1917962.1"/>
    </source>
</evidence>